<dbReference type="PRINTS" id="PR00086">
    <property type="entry name" value="LLDHDRGNASE"/>
</dbReference>
<organism evidence="4 5">
    <name type="scientific">Orchesella dallaii</name>
    <dbReference type="NCBI Taxonomy" id="48710"/>
    <lineage>
        <taxon>Eukaryota</taxon>
        <taxon>Metazoa</taxon>
        <taxon>Ecdysozoa</taxon>
        <taxon>Arthropoda</taxon>
        <taxon>Hexapoda</taxon>
        <taxon>Collembola</taxon>
        <taxon>Entomobryomorpha</taxon>
        <taxon>Entomobryoidea</taxon>
        <taxon>Orchesellidae</taxon>
        <taxon>Orchesellinae</taxon>
        <taxon>Orchesella</taxon>
    </lineage>
</organism>
<feature type="domain" description="Lactate/malate dehydrogenase N-terminal" evidence="3">
    <location>
        <begin position="15"/>
        <end position="139"/>
    </location>
</feature>
<keyword evidence="5" id="KW-1185">Reference proteome</keyword>
<sequence>MDLQAVKSTVDADLKVTIVGVGQVGMACAYSILNQNIASEITLFHFILFTGEKLKGEMMDMQHGLLFCKPVKISAGTDFAITSGSKLVIITAGARQQEGQSRLDLCQQNTQILESLIPSLAKHSPNAVLLVVSNPVPIWSGVKVGGVRLLDIYPNFISENENLKESCKDLHREVVNSAYEIIKLKGYTNLAIGLSVANISRCILQNTGAIRPVSTLVKGLYGMENEVFLSLPCALGSQGVTDVMTLHLNSEEMRLLQKSCKTLESVQSTLQFSSS</sequence>
<dbReference type="PANTHER" id="PTHR43128:SF16">
    <property type="entry name" value="L-LACTATE DEHYDROGENASE"/>
    <property type="match status" value="1"/>
</dbReference>
<dbReference type="InterPro" id="IPR015955">
    <property type="entry name" value="Lactate_DH/Glyco_Ohase_4_C"/>
</dbReference>
<proteinExistence type="predicted"/>
<dbReference type="SUPFAM" id="SSF56327">
    <property type="entry name" value="LDH C-terminal domain-like"/>
    <property type="match status" value="1"/>
</dbReference>
<dbReference type="EMBL" id="CAXLJM020000138">
    <property type="protein sequence ID" value="CAL8140556.1"/>
    <property type="molecule type" value="Genomic_DNA"/>
</dbReference>
<dbReference type="InterPro" id="IPR036291">
    <property type="entry name" value="NAD(P)-bd_dom_sf"/>
</dbReference>
<comment type="caution">
    <text evidence="4">The sequence shown here is derived from an EMBL/GenBank/DDBJ whole genome shotgun (WGS) entry which is preliminary data.</text>
</comment>
<dbReference type="PROSITE" id="PS51257">
    <property type="entry name" value="PROKAR_LIPOPROTEIN"/>
    <property type="match status" value="1"/>
</dbReference>
<reference evidence="4 5" key="1">
    <citation type="submission" date="2024-08" db="EMBL/GenBank/DDBJ databases">
        <authorList>
            <person name="Cucini C."/>
            <person name="Frati F."/>
        </authorList>
    </citation>
    <scope>NUCLEOTIDE SEQUENCE [LARGE SCALE GENOMIC DNA]</scope>
</reference>
<dbReference type="Pfam" id="PF00056">
    <property type="entry name" value="Ldh_1_N"/>
    <property type="match status" value="1"/>
</dbReference>
<keyword evidence="2" id="KW-0520">NAD</keyword>
<dbReference type="Gene3D" id="3.90.110.10">
    <property type="entry name" value="Lactate dehydrogenase/glycoside hydrolase, family 4, C-terminal"/>
    <property type="match status" value="1"/>
</dbReference>
<gene>
    <name evidence="4" type="ORF">ODALV1_LOCUS28330</name>
</gene>
<evidence type="ECO:0000256" key="2">
    <source>
        <dbReference type="ARBA" id="ARBA00023027"/>
    </source>
</evidence>
<dbReference type="PANTHER" id="PTHR43128">
    <property type="entry name" value="L-2-HYDROXYCARBOXYLATE DEHYDROGENASE (NAD(P)(+))"/>
    <property type="match status" value="1"/>
</dbReference>
<keyword evidence="1" id="KW-0560">Oxidoreductase</keyword>
<dbReference type="InterPro" id="IPR001236">
    <property type="entry name" value="Lactate/malate_DH_N"/>
</dbReference>
<accession>A0ABP1S0D0</accession>
<evidence type="ECO:0000313" key="4">
    <source>
        <dbReference type="EMBL" id="CAL8140556.1"/>
    </source>
</evidence>
<evidence type="ECO:0000313" key="5">
    <source>
        <dbReference type="Proteomes" id="UP001642540"/>
    </source>
</evidence>
<evidence type="ECO:0000259" key="3">
    <source>
        <dbReference type="Pfam" id="PF00056"/>
    </source>
</evidence>
<dbReference type="InterPro" id="IPR001557">
    <property type="entry name" value="L-lactate/malate_DH"/>
</dbReference>
<dbReference type="Proteomes" id="UP001642540">
    <property type="component" value="Unassembled WGS sequence"/>
</dbReference>
<protein>
    <recommendedName>
        <fullName evidence="3">Lactate/malate dehydrogenase N-terminal domain-containing protein</fullName>
    </recommendedName>
</protein>
<dbReference type="SUPFAM" id="SSF51735">
    <property type="entry name" value="NAD(P)-binding Rossmann-fold domains"/>
    <property type="match status" value="1"/>
</dbReference>
<name>A0ABP1S0D0_9HEXA</name>
<evidence type="ECO:0000256" key="1">
    <source>
        <dbReference type="ARBA" id="ARBA00023002"/>
    </source>
</evidence>
<dbReference type="PIRSF" id="PIRSF000102">
    <property type="entry name" value="Lac_mal_DH"/>
    <property type="match status" value="1"/>
</dbReference>